<gene>
    <name evidence="10" type="ORF">EZS28_028729</name>
</gene>
<accession>A0A5J4UZS7</accession>
<dbReference type="PANTHER" id="PTHR44899">
    <property type="entry name" value="CAMK FAMILY PROTEIN KINASE"/>
    <property type="match status" value="1"/>
</dbReference>
<dbReference type="PROSITE" id="PS50011">
    <property type="entry name" value="PROTEIN_KINASE_DOM"/>
    <property type="match status" value="1"/>
</dbReference>
<sequence>MPKFEDYEITKRFKSGAMGKTFLVRHKKTGVLYVMKRIDYTDEEDKKLADDEVEQMKRLDSRFTVKLICTFPDRSDLCLILEYCPGGDLRKVIQDLQQLPTVERIKRVWNFMAQIAEALDFMHSNKVIHRDIKPENIFIMDDGTIRLGDFGLAKALTEKYYATVAGTKFYLAPEVWLQKIMTYLSDIYAFGVVTFELLTGHHPFFADNEQEMIEKIKKGESDQLPNWVPIKMKEQIMTMIDVDQGRRPSARDIMQTDKISEIILELDDDAEAKQLTEEKLKIINEEIRTIAKTKHFQQDLIIKL</sequence>
<keyword evidence="3" id="KW-0808">Transferase</keyword>
<keyword evidence="6" id="KW-0067">ATP-binding</keyword>
<dbReference type="InterPro" id="IPR051131">
    <property type="entry name" value="NEK_Ser/Thr_kinase_NIMA"/>
</dbReference>
<dbReference type="InterPro" id="IPR011009">
    <property type="entry name" value="Kinase-like_dom_sf"/>
</dbReference>
<proteinExistence type="predicted"/>
<evidence type="ECO:0000313" key="10">
    <source>
        <dbReference type="EMBL" id="KAA6375744.1"/>
    </source>
</evidence>
<dbReference type="EMBL" id="SNRW01011017">
    <property type="protein sequence ID" value="KAA6375744.1"/>
    <property type="molecule type" value="Genomic_DNA"/>
</dbReference>
<dbReference type="EC" id="2.7.11.1" evidence="1"/>
<name>A0A5J4UZS7_9EUKA</name>
<evidence type="ECO:0000256" key="8">
    <source>
        <dbReference type="ARBA" id="ARBA00048679"/>
    </source>
</evidence>
<evidence type="ECO:0000256" key="4">
    <source>
        <dbReference type="ARBA" id="ARBA00022741"/>
    </source>
</evidence>
<dbReference type="SUPFAM" id="SSF56112">
    <property type="entry name" value="Protein kinase-like (PK-like)"/>
    <property type="match status" value="1"/>
</dbReference>
<evidence type="ECO:0000256" key="1">
    <source>
        <dbReference type="ARBA" id="ARBA00012513"/>
    </source>
</evidence>
<comment type="caution">
    <text evidence="10">The sequence shown here is derived from an EMBL/GenBank/DDBJ whole genome shotgun (WGS) entry which is preliminary data.</text>
</comment>
<evidence type="ECO:0000256" key="5">
    <source>
        <dbReference type="ARBA" id="ARBA00022777"/>
    </source>
</evidence>
<evidence type="ECO:0000256" key="6">
    <source>
        <dbReference type="ARBA" id="ARBA00022840"/>
    </source>
</evidence>
<keyword evidence="2" id="KW-0723">Serine/threonine-protein kinase</keyword>
<dbReference type="InterPro" id="IPR008271">
    <property type="entry name" value="Ser/Thr_kinase_AS"/>
</dbReference>
<dbReference type="Pfam" id="PF00069">
    <property type="entry name" value="Pkinase"/>
    <property type="match status" value="1"/>
</dbReference>
<dbReference type="Proteomes" id="UP000324800">
    <property type="component" value="Unassembled WGS sequence"/>
</dbReference>
<dbReference type="SMART" id="SM00220">
    <property type="entry name" value="S_TKc"/>
    <property type="match status" value="1"/>
</dbReference>
<reference evidence="10 11" key="1">
    <citation type="submission" date="2019-03" db="EMBL/GenBank/DDBJ databases">
        <title>Single cell metagenomics reveals metabolic interactions within the superorganism composed of flagellate Streblomastix strix and complex community of Bacteroidetes bacteria on its surface.</title>
        <authorList>
            <person name="Treitli S.C."/>
            <person name="Kolisko M."/>
            <person name="Husnik F."/>
            <person name="Keeling P."/>
            <person name="Hampl V."/>
        </authorList>
    </citation>
    <scope>NUCLEOTIDE SEQUENCE [LARGE SCALE GENOMIC DNA]</scope>
    <source>
        <strain evidence="10">ST1C</strain>
    </source>
</reference>
<evidence type="ECO:0000256" key="3">
    <source>
        <dbReference type="ARBA" id="ARBA00022679"/>
    </source>
</evidence>
<dbReference type="PANTHER" id="PTHR44899:SF3">
    <property type="entry name" value="SERINE_THREONINE-PROTEIN KINASE NEK1"/>
    <property type="match status" value="1"/>
</dbReference>
<organism evidence="10 11">
    <name type="scientific">Streblomastix strix</name>
    <dbReference type="NCBI Taxonomy" id="222440"/>
    <lineage>
        <taxon>Eukaryota</taxon>
        <taxon>Metamonada</taxon>
        <taxon>Preaxostyla</taxon>
        <taxon>Oxymonadida</taxon>
        <taxon>Streblomastigidae</taxon>
        <taxon>Streblomastix</taxon>
    </lineage>
</organism>
<dbReference type="AlphaFoldDB" id="A0A5J4UZS7"/>
<dbReference type="GO" id="GO:0005524">
    <property type="term" value="F:ATP binding"/>
    <property type="evidence" value="ECO:0007669"/>
    <property type="project" value="UniProtKB-KW"/>
</dbReference>
<feature type="non-terminal residue" evidence="10">
    <location>
        <position position="304"/>
    </location>
</feature>
<comment type="catalytic activity">
    <reaction evidence="8">
        <text>L-seryl-[protein] + ATP = O-phospho-L-seryl-[protein] + ADP + H(+)</text>
        <dbReference type="Rhea" id="RHEA:17989"/>
        <dbReference type="Rhea" id="RHEA-COMP:9863"/>
        <dbReference type="Rhea" id="RHEA-COMP:11604"/>
        <dbReference type="ChEBI" id="CHEBI:15378"/>
        <dbReference type="ChEBI" id="CHEBI:29999"/>
        <dbReference type="ChEBI" id="CHEBI:30616"/>
        <dbReference type="ChEBI" id="CHEBI:83421"/>
        <dbReference type="ChEBI" id="CHEBI:456216"/>
        <dbReference type="EC" id="2.7.11.1"/>
    </reaction>
</comment>
<feature type="domain" description="Protein kinase" evidence="9">
    <location>
        <begin position="7"/>
        <end position="263"/>
    </location>
</feature>
<dbReference type="GO" id="GO:0004674">
    <property type="term" value="F:protein serine/threonine kinase activity"/>
    <property type="evidence" value="ECO:0007669"/>
    <property type="project" value="UniProtKB-KW"/>
</dbReference>
<protein>
    <recommendedName>
        <fullName evidence="1">non-specific serine/threonine protein kinase</fullName>
        <ecNumber evidence="1">2.7.11.1</ecNumber>
    </recommendedName>
</protein>
<comment type="catalytic activity">
    <reaction evidence="7">
        <text>L-threonyl-[protein] + ATP = O-phospho-L-threonyl-[protein] + ADP + H(+)</text>
        <dbReference type="Rhea" id="RHEA:46608"/>
        <dbReference type="Rhea" id="RHEA-COMP:11060"/>
        <dbReference type="Rhea" id="RHEA-COMP:11605"/>
        <dbReference type="ChEBI" id="CHEBI:15378"/>
        <dbReference type="ChEBI" id="CHEBI:30013"/>
        <dbReference type="ChEBI" id="CHEBI:30616"/>
        <dbReference type="ChEBI" id="CHEBI:61977"/>
        <dbReference type="ChEBI" id="CHEBI:456216"/>
        <dbReference type="EC" id="2.7.11.1"/>
    </reaction>
</comment>
<dbReference type="InterPro" id="IPR000719">
    <property type="entry name" value="Prot_kinase_dom"/>
</dbReference>
<dbReference type="OrthoDB" id="377346at2759"/>
<keyword evidence="5 10" id="KW-0418">Kinase</keyword>
<evidence type="ECO:0000256" key="7">
    <source>
        <dbReference type="ARBA" id="ARBA00047899"/>
    </source>
</evidence>
<evidence type="ECO:0000313" key="11">
    <source>
        <dbReference type="Proteomes" id="UP000324800"/>
    </source>
</evidence>
<keyword evidence="4" id="KW-0547">Nucleotide-binding</keyword>
<dbReference type="Gene3D" id="1.10.510.10">
    <property type="entry name" value="Transferase(Phosphotransferase) domain 1"/>
    <property type="match status" value="1"/>
</dbReference>
<dbReference type="PROSITE" id="PS00108">
    <property type="entry name" value="PROTEIN_KINASE_ST"/>
    <property type="match status" value="1"/>
</dbReference>
<evidence type="ECO:0000259" key="9">
    <source>
        <dbReference type="PROSITE" id="PS50011"/>
    </source>
</evidence>
<evidence type="ECO:0000256" key="2">
    <source>
        <dbReference type="ARBA" id="ARBA00022527"/>
    </source>
</evidence>